<accession>A0A6G1E8J8</accession>
<proteinExistence type="predicted"/>
<comment type="caution">
    <text evidence="1">The sequence shown here is derived from an EMBL/GenBank/DDBJ whole genome shotgun (WGS) entry which is preliminary data.</text>
</comment>
<dbReference type="AlphaFoldDB" id="A0A6G1E8J8"/>
<gene>
    <name evidence="1" type="ORF">E2562_038236</name>
</gene>
<dbReference type="Proteomes" id="UP000479710">
    <property type="component" value="Unassembled WGS sequence"/>
</dbReference>
<dbReference type="EMBL" id="SPHZ02000005">
    <property type="protein sequence ID" value="KAF0921037.1"/>
    <property type="molecule type" value="Genomic_DNA"/>
</dbReference>
<protein>
    <submittedName>
        <fullName evidence="1">Uncharacterized protein</fullName>
    </submittedName>
</protein>
<keyword evidence="2" id="KW-1185">Reference proteome</keyword>
<sequence length="62" mass="6725">MEALRNIITGGGRQLVLLVLTLLVLAALHEAPIMASAARILLQAPQYRTCPIYKHCPPVHAP</sequence>
<organism evidence="1 2">
    <name type="scientific">Oryza meyeriana var. granulata</name>
    <dbReference type="NCBI Taxonomy" id="110450"/>
    <lineage>
        <taxon>Eukaryota</taxon>
        <taxon>Viridiplantae</taxon>
        <taxon>Streptophyta</taxon>
        <taxon>Embryophyta</taxon>
        <taxon>Tracheophyta</taxon>
        <taxon>Spermatophyta</taxon>
        <taxon>Magnoliopsida</taxon>
        <taxon>Liliopsida</taxon>
        <taxon>Poales</taxon>
        <taxon>Poaceae</taxon>
        <taxon>BOP clade</taxon>
        <taxon>Oryzoideae</taxon>
        <taxon>Oryzeae</taxon>
        <taxon>Oryzinae</taxon>
        <taxon>Oryza</taxon>
        <taxon>Oryza meyeriana</taxon>
    </lineage>
</organism>
<evidence type="ECO:0000313" key="2">
    <source>
        <dbReference type="Proteomes" id="UP000479710"/>
    </source>
</evidence>
<evidence type="ECO:0000313" key="1">
    <source>
        <dbReference type="EMBL" id="KAF0921037.1"/>
    </source>
</evidence>
<reference evidence="1 2" key="1">
    <citation type="submission" date="2019-11" db="EMBL/GenBank/DDBJ databases">
        <title>Whole genome sequence of Oryza granulata.</title>
        <authorList>
            <person name="Li W."/>
        </authorList>
    </citation>
    <scope>NUCLEOTIDE SEQUENCE [LARGE SCALE GENOMIC DNA]</scope>
    <source>
        <strain evidence="2">cv. Menghai</strain>
        <tissue evidence="1">Leaf</tissue>
    </source>
</reference>
<name>A0A6G1E8J8_9ORYZ</name>